<feature type="binding site" evidence="7">
    <location>
        <position position="99"/>
    </location>
    <ligand>
        <name>sn-glycerol 3-phosphate</name>
        <dbReference type="ChEBI" id="CHEBI:57597"/>
    </ligand>
</feature>
<comment type="pathway">
    <text evidence="7">Membrane lipid metabolism; glycerophospholipid metabolism.</text>
</comment>
<evidence type="ECO:0000256" key="4">
    <source>
        <dbReference type="ARBA" id="ARBA00023098"/>
    </source>
</evidence>
<dbReference type="GO" id="GO:0051287">
    <property type="term" value="F:NAD binding"/>
    <property type="evidence" value="ECO:0007669"/>
    <property type="project" value="InterPro"/>
</dbReference>
<organism evidence="14 16">
    <name type="scientific">Methylacidiphilum kamchatkense Kam1</name>
    <dbReference type="NCBI Taxonomy" id="1202785"/>
    <lineage>
        <taxon>Bacteria</taxon>
        <taxon>Pseudomonadati</taxon>
        <taxon>Verrucomicrobiota</taxon>
        <taxon>Methylacidiphilae</taxon>
        <taxon>Methylacidiphilales</taxon>
        <taxon>Methylacidiphilaceae</taxon>
        <taxon>Methylacidiphilum (ex Ratnadevi et al. 2023)</taxon>
    </lineage>
</organism>
<dbReference type="Proteomes" id="UP000031594">
    <property type="component" value="Unassembled WGS sequence"/>
</dbReference>
<dbReference type="InterPro" id="IPR013328">
    <property type="entry name" value="6PGD_dom2"/>
</dbReference>
<dbReference type="NCBIfam" id="NF000940">
    <property type="entry name" value="PRK00094.1-2"/>
    <property type="match status" value="1"/>
</dbReference>
<dbReference type="InterPro" id="IPR008927">
    <property type="entry name" value="6-PGluconate_DH-like_C_sf"/>
</dbReference>
<feature type="binding site" evidence="9">
    <location>
        <begin position="218"/>
        <end position="219"/>
    </location>
    <ligand>
        <name>substrate</name>
    </ligand>
</feature>
<feature type="binding site" evidence="7">
    <location>
        <position position="218"/>
    </location>
    <ligand>
        <name>NADPH</name>
        <dbReference type="ChEBI" id="CHEBI:57783"/>
    </ligand>
</feature>
<evidence type="ECO:0000259" key="12">
    <source>
        <dbReference type="Pfam" id="PF07479"/>
    </source>
</evidence>
<dbReference type="STRING" id="1202785.A946_02505"/>
<dbReference type="EMBL" id="JQNX01000002">
    <property type="protein sequence ID" value="KIE58948.1"/>
    <property type="molecule type" value="Genomic_DNA"/>
</dbReference>
<feature type="binding site" evidence="7">
    <location>
        <position position="11"/>
    </location>
    <ligand>
        <name>NADPH</name>
        <dbReference type="ChEBI" id="CHEBI:57783"/>
    </ligand>
</feature>
<comment type="function">
    <text evidence="7">Catalyzes the reduction of the glycolytic intermediate dihydroxyacetone phosphate (DHAP) to sn-glycerol 3-phosphate (G3P), the key precursor for phospholipid synthesis.</text>
</comment>
<dbReference type="PROSITE" id="PS00957">
    <property type="entry name" value="NAD_G3PDH"/>
    <property type="match status" value="1"/>
</dbReference>
<dbReference type="GO" id="GO:0046167">
    <property type="term" value="P:glycerol-3-phosphate biosynthetic process"/>
    <property type="evidence" value="ECO:0007669"/>
    <property type="project" value="UniProtKB-UniRule"/>
</dbReference>
<accession>A0A0C1UT17</accession>
<feature type="binding site" evidence="7">
    <location>
        <position position="154"/>
    </location>
    <ligand>
        <name>sn-glycerol 3-phosphate</name>
        <dbReference type="ChEBI" id="CHEBI:57597"/>
    </ligand>
</feature>
<dbReference type="InterPro" id="IPR006168">
    <property type="entry name" value="G3P_DH_NAD-dep"/>
</dbReference>
<evidence type="ECO:0000256" key="9">
    <source>
        <dbReference type="PIRSR" id="PIRSR000114-2"/>
    </source>
</evidence>
<keyword evidence="7 10" id="KW-0520">NAD</keyword>
<feature type="binding site" evidence="7">
    <location>
        <position position="219"/>
    </location>
    <ligand>
        <name>sn-glycerol 3-phosphate</name>
        <dbReference type="ChEBI" id="CHEBI:57597"/>
    </ligand>
</feature>
<evidence type="ECO:0000259" key="11">
    <source>
        <dbReference type="Pfam" id="PF01210"/>
    </source>
</evidence>
<evidence type="ECO:0000256" key="3">
    <source>
        <dbReference type="ARBA" id="ARBA00023002"/>
    </source>
</evidence>
<dbReference type="KEGG" id="mkc:kam1_1960"/>
<evidence type="ECO:0000256" key="5">
    <source>
        <dbReference type="ARBA" id="ARBA00023209"/>
    </source>
</evidence>
<dbReference type="Proteomes" id="UP000315925">
    <property type="component" value="Chromosome"/>
</dbReference>
<feature type="domain" description="Glycerol-3-phosphate dehydrogenase NAD-dependent C-terminal" evidence="12">
    <location>
        <begin position="143"/>
        <end position="282"/>
    </location>
</feature>
<keyword evidence="4 7" id="KW-0443">Lipid metabolism</keyword>
<feature type="binding site" evidence="9">
    <location>
        <position position="71"/>
    </location>
    <ligand>
        <name>substrate</name>
    </ligand>
</feature>
<comment type="similarity">
    <text evidence="1 7">Belongs to the NAD-dependent glycerol-3-phosphate dehydrogenase family.</text>
</comment>
<dbReference type="RefSeq" id="WP_039720868.1">
    <property type="nucleotide sequence ID" value="NZ_CP037899.1"/>
</dbReference>
<feature type="binding site" evidence="7">
    <location>
        <position position="218"/>
    </location>
    <ligand>
        <name>sn-glycerol 3-phosphate</name>
        <dbReference type="ChEBI" id="CHEBI:57597"/>
    </ligand>
</feature>
<dbReference type="GO" id="GO:0047952">
    <property type="term" value="F:glycerol-3-phosphate dehydrogenase [NAD(P)+] activity"/>
    <property type="evidence" value="ECO:0007669"/>
    <property type="project" value="UniProtKB-UniRule"/>
</dbReference>
<proteinExistence type="inferred from homology"/>
<keyword evidence="6 7" id="KW-1208">Phospholipid metabolism</keyword>
<feature type="binding site" evidence="7">
    <location>
        <position position="71"/>
    </location>
    <ligand>
        <name>sn-glycerol 3-phosphate</name>
        <dbReference type="ChEBI" id="CHEBI:57597"/>
    </ligand>
</feature>
<dbReference type="NCBIfam" id="NF000942">
    <property type="entry name" value="PRK00094.1-4"/>
    <property type="match status" value="1"/>
</dbReference>
<comment type="catalytic activity">
    <reaction evidence="7">
        <text>sn-glycerol 3-phosphate + NAD(+) = dihydroxyacetone phosphate + NADH + H(+)</text>
        <dbReference type="Rhea" id="RHEA:11092"/>
        <dbReference type="ChEBI" id="CHEBI:15378"/>
        <dbReference type="ChEBI" id="CHEBI:57540"/>
        <dbReference type="ChEBI" id="CHEBI:57597"/>
        <dbReference type="ChEBI" id="CHEBI:57642"/>
        <dbReference type="ChEBI" id="CHEBI:57945"/>
        <dbReference type="EC" id="1.1.1.94"/>
    </reaction>
</comment>
<dbReference type="Pfam" id="PF07479">
    <property type="entry name" value="NAD_Gly3P_dh_C"/>
    <property type="match status" value="1"/>
</dbReference>
<feature type="binding site" evidence="7">
    <location>
        <position position="244"/>
    </location>
    <ligand>
        <name>NADPH</name>
        <dbReference type="ChEBI" id="CHEBI:57783"/>
    </ligand>
</feature>
<dbReference type="AlphaFoldDB" id="A0A0C1UT17"/>
<evidence type="ECO:0000313" key="13">
    <source>
        <dbReference type="EMBL" id="KIE58948.1"/>
    </source>
</evidence>
<feature type="active site" description="Proton acceptor" evidence="7 8">
    <location>
        <position position="154"/>
    </location>
</feature>
<dbReference type="UniPathway" id="UPA00940"/>
<dbReference type="PANTHER" id="PTHR11728:SF1">
    <property type="entry name" value="GLYCEROL-3-PHOSPHATE DEHYDROGENASE [NAD(+)] 2, CHLOROPLASTIC"/>
    <property type="match status" value="1"/>
</dbReference>
<dbReference type="PIRSF" id="PIRSF000114">
    <property type="entry name" value="Glycerol-3-P_dh"/>
    <property type="match status" value="1"/>
</dbReference>
<dbReference type="InterPro" id="IPR011128">
    <property type="entry name" value="G3P_DH_NAD-dep_N"/>
</dbReference>
<dbReference type="Gene3D" id="3.40.50.720">
    <property type="entry name" value="NAD(P)-binding Rossmann-like Domain"/>
    <property type="match status" value="1"/>
</dbReference>
<reference evidence="13 15" key="1">
    <citation type="submission" date="2014-08" db="EMBL/GenBank/DDBJ databases">
        <title>Methylacidiphilum kamchatkense strain Kam1 draft genome sequence.</title>
        <authorList>
            <person name="Birkeland N.-K."/>
            <person name="Erikstad H.A."/>
        </authorList>
    </citation>
    <scope>NUCLEOTIDE SEQUENCE [LARGE SCALE GENOMIC DNA]</scope>
    <source>
        <strain evidence="13 15">Kam1</strain>
    </source>
</reference>
<keyword evidence="7" id="KW-0963">Cytoplasm</keyword>
<feature type="binding site" evidence="7">
    <location>
        <position position="217"/>
    </location>
    <ligand>
        <name>sn-glycerol 3-phosphate</name>
        <dbReference type="ChEBI" id="CHEBI:57597"/>
    </ligand>
</feature>
<evidence type="ECO:0000313" key="15">
    <source>
        <dbReference type="Proteomes" id="UP000031594"/>
    </source>
</evidence>
<comment type="subcellular location">
    <subcellularLocation>
        <location evidence="7">Cytoplasm</location>
    </subcellularLocation>
</comment>
<evidence type="ECO:0000256" key="2">
    <source>
        <dbReference type="ARBA" id="ARBA00022516"/>
    </source>
</evidence>
<evidence type="ECO:0000256" key="8">
    <source>
        <dbReference type="PIRSR" id="PIRSR000114-1"/>
    </source>
</evidence>
<dbReference type="HAMAP" id="MF_00394">
    <property type="entry name" value="NAD_Glyc3P_dehydrog"/>
    <property type="match status" value="1"/>
</dbReference>
<dbReference type="InterPro" id="IPR006109">
    <property type="entry name" value="G3P_DH_NAD-dep_C"/>
</dbReference>
<protein>
    <recommendedName>
        <fullName evidence="7">Glycerol-3-phosphate dehydrogenase [NAD(P)+]</fullName>
        <ecNumber evidence="7">1.1.1.94</ecNumber>
    </recommendedName>
    <alternativeName>
        <fullName evidence="7">NAD(P)(+)-dependent glycerol-3-phosphate dehydrogenase</fullName>
    </alternativeName>
    <alternativeName>
        <fullName evidence="7">NAD(P)H-dependent dihydroxyacetone-phosphate reductase</fullName>
    </alternativeName>
</protein>
<evidence type="ECO:0000256" key="1">
    <source>
        <dbReference type="ARBA" id="ARBA00011009"/>
    </source>
</evidence>
<keyword evidence="7" id="KW-0547">Nucleotide-binding</keyword>
<feature type="domain" description="Glycerol-3-phosphate dehydrogenase NAD-dependent N-terminal" evidence="11">
    <location>
        <begin position="40"/>
        <end position="122"/>
    </location>
</feature>
<dbReference type="Gene3D" id="1.10.1040.10">
    <property type="entry name" value="N-(1-d-carboxylethyl)-l-norvaline Dehydrogenase, domain 2"/>
    <property type="match status" value="1"/>
</dbReference>
<feature type="binding site" evidence="7">
    <location>
        <position position="71"/>
    </location>
    <ligand>
        <name>NADPH</name>
        <dbReference type="ChEBI" id="CHEBI:57783"/>
    </ligand>
</feature>
<dbReference type="InterPro" id="IPR036291">
    <property type="entry name" value="NAD(P)-bd_dom_sf"/>
</dbReference>
<dbReference type="GO" id="GO:0005975">
    <property type="term" value="P:carbohydrate metabolic process"/>
    <property type="evidence" value="ECO:0007669"/>
    <property type="project" value="InterPro"/>
</dbReference>
<keyword evidence="2 7" id="KW-0444">Lipid biosynthesis</keyword>
<feature type="binding site" evidence="7">
    <location>
        <position position="101"/>
    </location>
    <ligand>
        <name>sn-glycerol 3-phosphate</name>
        <dbReference type="ChEBI" id="CHEBI:57597"/>
    </ligand>
</feature>
<dbReference type="GO" id="GO:0005829">
    <property type="term" value="C:cytosol"/>
    <property type="evidence" value="ECO:0007669"/>
    <property type="project" value="TreeGrafter"/>
</dbReference>
<dbReference type="EC" id="1.1.1.94" evidence="7"/>
<evidence type="ECO:0000256" key="7">
    <source>
        <dbReference type="HAMAP-Rule" id="MF_00394"/>
    </source>
</evidence>
<dbReference type="GO" id="GO:0046168">
    <property type="term" value="P:glycerol-3-phosphate catabolic process"/>
    <property type="evidence" value="ECO:0007669"/>
    <property type="project" value="InterPro"/>
</dbReference>
<keyword evidence="7" id="KW-0521">NADP</keyword>
<dbReference type="GO" id="GO:0008654">
    <property type="term" value="P:phospholipid biosynthetic process"/>
    <property type="evidence" value="ECO:0007669"/>
    <property type="project" value="UniProtKB-KW"/>
</dbReference>
<sequence>MKIGILGQGKWGKTIKKLLAENGHEPFGFHHTDHPWEQQLDCLCIAIPVQHIRQTLLRFPNPECPVISLSKGLEITTGKRVTEIIKDVWKNENVGALSGPTFSEEISAGLPAAAVVASEKEALGIFFQNIFHSRTFRVYRTTDLVGVELGGALKNVYAIAGGLCYGLALGDNAHASLLTRSLAEMTRLGVTAGGKAETFFGLSGVGDLLLTASSMKSRNFRLGMRIASGIPLTKALSMESTVIEGYPTAFSVYKSALFSKQKKPVADEVYKILYEGKNIQASVMDLLRRQVGEED</sequence>
<feature type="binding site" evidence="7">
    <location>
        <position position="207"/>
    </location>
    <ligand>
        <name>sn-glycerol 3-phosphate</name>
        <dbReference type="ChEBI" id="CHEBI:57597"/>
    </ligand>
</feature>
<keyword evidence="15" id="KW-1185">Reference proteome</keyword>
<comment type="catalytic activity">
    <reaction evidence="7">
        <text>sn-glycerol 3-phosphate + NADP(+) = dihydroxyacetone phosphate + NADPH + H(+)</text>
        <dbReference type="Rhea" id="RHEA:11096"/>
        <dbReference type="ChEBI" id="CHEBI:15378"/>
        <dbReference type="ChEBI" id="CHEBI:57597"/>
        <dbReference type="ChEBI" id="CHEBI:57642"/>
        <dbReference type="ChEBI" id="CHEBI:57783"/>
        <dbReference type="ChEBI" id="CHEBI:58349"/>
        <dbReference type="EC" id="1.1.1.94"/>
    </reaction>
</comment>
<dbReference type="PANTHER" id="PTHR11728">
    <property type="entry name" value="GLYCEROL-3-PHOSPHATE DEHYDROGENASE"/>
    <property type="match status" value="1"/>
</dbReference>
<comment type="caution">
    <text evidence="7">Lacks conserved residue(s) required for the propagation of feature annotation.</text>
</comment>
<dbReference type="GO" id="GO:0006650">
    <property type="term" value="P:glycerophospholipid metabolic process"/>
    <property type="evidence" value="ECO:0007669"/>
    <property type="project" value="UniProtKB-UniRule"/>
</dbReference>
<feature type="binding site" evidence="7">
    <location>
        <position position="242"/>
    </location>
    <ligand>
        <name>NADPH</name>
        <dbReference type="ChEBI" id="CHEBI:57783"/>
    </ligand>
</feature>
<keyword evidence="3 7" id="KW-0560">Oxidoreductase</keyword>
<dbReference type="SUPFAM" id="SSF51735">
    <property type="entry name" value="NAD(P)-binding Rossmann-fold domains"/>
    <property type="match status" value="1"/>
</dbReference>
<feature type="binding site" evidence="10">
    <location>
        <position position="218"/>
    </location>
    <ligand>
        <name>NAD(+)</name>
        <dbReference type="ChEBI" id="CHEBI:57540"/>
    </ligand>
</feature>
<reference evidence="14" key="2">
    <citation type="journal article" date="2019" name="BMC Genomics">
        <title>Complete genome sequence analysis of the thermoacidophilic verrucomicrobial methanotroph 'Candidatus Methylacidiphilum kamchatkense' strain Kam1 and comparison with its closest relatives.</title>
        <authorList>
            <person name="Kruse T."/>
            <person name="Ratnadevi C.M."/>
            <person name="Erikstad H.A."/>
            <person name="Birkeland N.K."/>
        </authorList>
    </citation>
    <scope>NUCLEOTIDE SEQUENCE</scope>
    <source>
        <strain evidence="14">Kam1</strain>
    </source>
</reference>
<reference evidence="16" key="3">
    <citation type="submission" date="2019-03" db="EMBL/GenBank/DDBJ databases">
        <title>Complete genome of Methylacidiphilum kamchatkense Kam1.</title>
        <authorList>
            <person name="Kruse T."/>
            <person name="Murarilal Ratnadevi C."/>
            <person name="Erikstad H.-A."/>
            <person name="Birkeland N.-K."/>
        </authorList>
    </citation>
    <scope>NUCLEOTIDE SEQUENCE [LARGE SCALE GENOMIC DNA]</scope>
    <source>
        <strain evidence="16">kam1</strain>
    </source>
</reference>
<evidence type="ECO:0000313" key="14">
    <source>
        <dbReference type="EMBL" id="QDQ43170.1"/>
    </source>
</evidence>
<keyword evidence="5 7" id="KW-0594">Phospholipid biosynthesis</keyword>
<dbReference type="Pfam" id="PF01210">
    <property type="entry name" value="NAD_Gly3P_dh_N"/>
    <property type="match status" value="1"/>
</dbReference>
<evidence type="ECO:0000256" key="6">
    <source>
        <dbReference type="ARBA" id="ARBA00023264"/>
    </source>
</evidence>
<dbReference type="SUPFAM" id="SSF48179">
    <property type="entry name" value="6-phosphogluconate dehydrogenase C-terminal domain-like"/>
    <property type="match status" value="1"/>
</dbReference>
<evidence type="ECO:0000256" key="10">
    <source>
        <dbReference type="PIRSR" id="PIRSR000114-3"/>
    </source>
</evidence>
<name>A0A0C1UT17_9BACT</name>
<evidence type="ECO:0000313" key="16">
    <source>
        <dbReference type="Proteomes" id="UP000315925"/>
    </source>
</evidence>
<dbReference type="EMBL" id="CP037899">
    <property type="protein sequence ID" value="QDQ43170.1"/>
    <property type="molecule type" value="Genomic_DNA"/>
</dbReference>
<feature type="binding site" evidence="7">
    <location>
        <position position="103"/>
    </location>
    <ligand>
        <name>NADPH</name>
        <dbReference type="ChEBI" id="CHEBI:57783"/>
    </ligand>
</feature>
<dbReference type="OrthoDB" id="9812273at2"/>
<gene>
    <name evidence="7" type="primary">gpsA</name>
    <name evidence="13" type="ORF">A946_02505</name>
    <name evidence="14" type="ORF">kam1_1960</name>
</gene>